<dbReference type="WBParaSite" id="maker-uti_cns_0007144-snap-gene-0.7-mRNA-1">
    <property type="protein sequence ID" value="maker-uti_cns_0007144-snap-gene-0.7-mRNA-1"/>
    <property type="gene ID" value="maker-uti_cns_0007144-snap-gene-0.7"/>
</dbReference>
<feature type="region of interest" description="Disordered" evidence="1">
    <location>
        <begin position="207"/>
        <end position="242"/>
    </location>
</feature>
<feature type="region of interest" description="Disordered" evidence="1">
    <location>
        <begin position="317"/>
        <end position="361"/>
    </location>
</feature>
<reference evidence="3" key="1">
    <citation type="submission" date="2016-11" db="UniProtKB">
        <authorList>
            <consortium name="WormBaseParasite"/>
        </authorList>
    </citation>
    <scope>IDENTIFICATION</scope>
</reference>
<protein>
    <submittedName>
        <fullName evidence="3">MYND-type domain-containing protein</fullName>
    </submittedName>
</protein>
<feature type="compositionally biased region" description="Basic and acidic residues" evidence="1">
    <location>
        <begin position="317"/>
        <end position="326"/>
    </location>
</feature>
<keyword evidence="2" id="KW-1185">Reference proteome</keyword>
<sequence length="569" mass="63924">MYPSRQHFSTRCTLWRPAIITACRHFTSTGHPITCWLLKRILCRDSEAIRRKLELNPATLQSGYFQLLDDPTVYTDCSDSEPMFHRKCVLYLSALGLAMYFKSFEVVDLLLSFRSSNNSPVASPNEPQYATHLQDSVDGDFHAFPLYMLLLRRSVFQAASPMQQAGWRFERRLIYYRDWLDAALALHSSRPSFPLAALVNSSVAKPKASDDAAAKNSKSKSKSDKSAQKIDEKVGQVGPKQAKVDPAVYARQPGAMEFGDQPLSVPVIGVKSLASLCDLADRLRQTKQRAADIRELLREARADGLNTEVLMAQALDDIKPDPKPEDSNENNCSTKTQPPSNSNNHAAAAKKKKSNLQSPDEAEHCSEPLRIVLLGLERERCRQQCMEAVSVYVHRRSYFGFGQQLDPEHGHVRNMVVCLLNSIGCEQAAIDSIVQSIRAGHPRWRALEAVKQQRTSAIARISALMTAILISSKEIVDFLAKDSYPPYAPNSVDFELHPRVATAMTSIRYGIVRDLNASRDAWKYLTPEMLTEVVQNSAVLLHFKVGKRPSKAMMDEYKKKLDMQIKKKK</sequence>
<dbReference type="Proteomes" id="UP000095280">
    <property type="component" value="Unplaced"/>
</dbReference>
<dbReference type="AlphaFoldDB" id="A0A1I8HNX9"/>
<feature type="compositionally biased region" description="Polar residues" evidence="1">
    <location>
        <begin position="329"/>
        <end position="339"/>
    </location>
</feature>
<accession>A0A1I8HNX9</accession>
<evidence type="ECO:0000313" key="2">
    <source>
        <dbReference type="Proteomes" id="UP000095280"/>
    </source>
</evidence>
<organism evidence="2 3">
    <name type="scientific">Macrostomum lignano</name>
    <dbReference type="NCBI Taxonomy" id="282301"/>
    <lineage>
        <taxon>Eukaryota</taxon>
        <taxon>Metazoa</taxon>
        <taxon>Spiralia</taxon>
        <taxon>Lophotrochozoa</taxon>
        <taxon>Platyhelminthes</taxon>
        <taxon>Rhabditophora</taxon>
        <taxon>Macrostomorpha</taxon>
        <taxon>Macrostomida</taxon>
        <taxon>Macrostomidae</taxon>
        <taxon>Macrostomum</taxon>
    </lineage>
</organism>
<proteinExistence type="predicted"/>
<feature type="compositionally biased region" description="Basic and acidic residues" evidence="1">
    <location>
        <begin position="221"/>
        <end position="234"/>
    </location>
</feature>
<evidence type="ECO:0000256" key="1">
    <source>
        <dbReference type="SAM" id="MobiDB-lite"/>
    </source>
</evidence>
<name>A0A1I8HNX9_9PLAT</name>
<evidence type="ECO:0000313" key="3">
    <source>
        <dbReference type="WBParaSite" id="maker-uti_cns_0007144-snap-gene-0.7-mRNA-1"/>
    </source>
</evidence>